<evidence type="ECO:0000313" key="2">
    <source>
        <dbReference type="EMBL" id="WCT73795.1"/>
    </source>
</evidence>
<dbReference type="EMBL" id="CP117411">
    <property type="protein sequence ID" value="WCT73795.1"/>
    <property type="molecule type" value="Genomic_DNA"/>
</dbReference>
<feature type="region of interest" description="Disordered" evidence="1">
    <location>
        <begin position="34"/>
        <end position="63"/>
    </location>
</feature>
<dbReference type="Pfam" id="PF25209">
    <property type="entry name" value="Phage_capsid_4"/>
    <property type="match status" value="1"/>
</dbReference>
<accession>A0ABY7TN14</accession>
<proteinExistence type="predicted"/>
<dbReference type="NCBIfam" id="NF045541">
    <property type="entry name" value="scaf_prot_MCP2"/>
    <property type="match status" value="1"/>
</dbReference>
<dbReference type="RefSeq" id="WP_273688305.1">
    <property type="nucleotide sequence ID" value="NZ_CP117411.1"/>
</dbReference>
<dbReference type="Proteomes" id="UP001220395">
    <property type="component" value="Chromosome"/>
</dbReference>
<evidence type="ECO:0008006" key="4">
    <source>
        <dbReference type="Google" id="ProtNLM"/>
    </source>
</evidence>
<gene>
    <name evidence="2" type="ORF">PQ455_00750</name>
</gene>
<evidence type="ECO:0000256" key="1">
    <source>
        <dbReference type="SAM" id="MobiDB-lite"/>
    </source>
</evidence>
<keyword evidence="3" id="KW-1185">Reference proteome</keyword>
<name>A0ABY7TN14_9SPHN</name>
<protein>
    <recommendedName>
        <fullName evidence="4">Bacteriophage Mu GpT domain-containing protein</fullName>
    </recommendedName>
</protein>
<sequence length="728" mass="78434">MSHNRTRTLAPTPAPRRPDGQLIADVLDRITARRTAGESQSASPHAERRVAAPQGQRTLSLQPASWNAEARTIDVVWTTGARGVRFDFDTLALVDEELATGTANVRLDRLNRGAPVLNTHQKDDLGAQIGTVVPGSARMVGGQGIATLQLSAREDVAPIVADIAAGIIRNLSVGYTVHVFEVNRKASPRPLYRATDWEPTEISFVPVPFDAGAQVRDLPSHPGATCLVRTIPFQEPKAMSTSWMSRFTRAFIPAAPPAAAPAPTAPAEPSYERQASIAWLRDYTRMASETMTLPPELAADLALEMAERSMTEGQARDAVMQILGERQRNATGTISSVNGSPVANALIYGERSYDNPDFQAAAIGDALFARMSGSAPTEQARKFMNMSMVQIAGELMIRQGVRDVNRMGPNEILNSAAWNSGGTRSFAPDHGYARGLGGMHTTSDFPQLLMGAGERFLLTVFEAAASPLKQISRQRSARDFRAISGLQLSGFGTLLEVPDAGEIKHGTFKERKETYRLKTFAKQFALSRQAIINDDLNVFSDPITIMGRASAETEATLLADLINSNPALSDGIPLFDAQHGNLAATGAAPTSIGPLDAGRLAMRRQKDLDGKTPLAPAPKFIVSSVENETRIEQLLTMLQATTTDAANPFAGKLTPLVDPRLDPLPWYLFGAPGSAPMLEHAYLNDQAGPKVEMQDGWDVLGTKFRVYMDFGAGVVDWRGGYKNPGAAG</sequence>
<evidence type="ECO:0000313" key="3">
    <source>
        <dbReference type="Proteomes" id="UP001220395"/>
    </source>
</evidence>
<feature type="region of interest" description="Disordered" evidence="1">
    <location>
        <begin position="1"/>
        <end position="20"/>
    </location>
</feature>
<reference evidence="2 3" key="1">
    <citation type="submission" date="2023-02" db="EMBL/GenBank/DDBJ databases">
        <title>Genome sequence of Sphingomonas naphthae.</title>
        <authorList>
            <person name="Kim S."/>
            <person name="Heo J."/>
            <person name="Kwon S.-W."/>
        </authorList>
    </citation>
    <scope>NUCLEOTIDE SEQUENCE [LARGE SCALE GENOMIC DNA]</scope>
    <source>
        <strain evidence="2 3">KACC 18716</strain>
    </source>
</reference>
<organism evidence="2 3">
    <name type="scientific">Sphingomonas naphthae</name>
    <dbReference type="NCBI Taxonomy" id="1813468"/>
    <lineage>
        <taxon>Bacteria</taxon>
        <taxon>Pseudomonadati</taxon>
        <taxon>Pseudomonadota</taxon>
        <taxon>Alphaproteobacteria</taxon>
        <taxon>Sphingomonadales</taxon>
        <taxon>Sphingomonadaceae</taxon>
        <taxon>Sphingomonas</taxon>
    </lineage>
</organism>